<dbReference type="PANTHER" id="PTHR24201:SF16">
    <property type="entry name" value="ANKYRIN-1-LIKE-RELATED"/>
    <property type="match status" value="1"/>
</dbReference>
<name>A0AAV4BKE0_9GAST</name>
<dbReference type="Proteomes" id="UP000735302">
    <property type="component" value="Unassembled WGS sequence"/>
</dbReference>
<feature type="repeat" description="ANK" evidence="3">
    <location>
        <begin position="337"/>
        <end position="369"/>
    </location>
</feature>
<evidence type="ECO:0000313" key="5">
    <source>
        <dbReference type="Proteomes" id="UP000735302"/>
    </source>
</evidence>
<accession>A0AAV4BKE0</accession>
<proteinExistence type="predicted"/>
<keyword evidence="5" id="KW-1185">Reference proteome</keyword>
<sequence>MEDRCKSKRGRGGLKGNWSKYIEEWLRTGVLLAILILTSTPSMDPRKRHKKGQVVPNDEDRSKLVASDNGSFQMDEVKNEVSYDKKSLKFHEIAAALTNKKSNALKLIADVKLSAKTWKTYASTRRLPRKKLAKSSNDGTEFGNINSGLGLDFIHTDYTDFNAYNKLKQASTSKEVVSPKGKLAKKDFDMAAASNRALLQYFAELGQSTKEDEFINLDFVHTLVASGADINCTDKHGQTVLHEVSRAWHRDVGLFLLEHGADPNKADSYGRTPLHVAAAVDYPEMVNLLIDKGADREAKTFTENQTPVFYAAKTDAVQSLKALIKRECLYKEERDYKGRTPIHVAAELDRSETARLLLELDAPCYYSDYQGQRAITWMITKMAPVAHEALNQFHMTDRPNRKQYFALNHLVRDKKNDPEGVAITPVSSFIKA</sequence>
<evidence type="ECO:0000313" key="4">
    <source>
        <dbReference type="EMBL" id="GFO19273.1"/>
    </source>
</evidence>
<feature type="repeat" description="ANK" evidence="3">
    <location>
        <begin position="269"/>
        <end position="301"/>
    </location>
</feature>
<dbReference type="PROSITE" id="PS50297">
    <property type="entry name" value="ANK_REP_REGION"/>
    <property type="match status" value="3"/>
</dbReference>
<dbReference type="Pfam" id="PF12796">
    <property type="entry name" value="Ank_2"/>
    <property type="match status" value="2"/>
</dbReference>
<protein>
    <submittedName>
        <fullName evidence="4">Transient receptor potential cation channel subfamily v member 1-like isoform x2</fullName>
    </submittedName>
</protein>
<dbReference type="InterPro" id="IPR036770">
    <property type="entry name" value="Ankyrin_rpt-contain_sf"/>
</dbReference>
<dbReference type="InterPro" id="IPR002110">
    <property type="entry name" value="Ankyrin_rpt"/>
</dbReference>
<dbReference type="PROSITE" id="PS50088">
    <property type="entry name" value="ANK_REPEAT"/>
    <property type="match status" value="3"/>
</dbReference>
<organism evidence="4 5">
    <name type="scientific">Plakobranchus ocellatus</name>
    <dbReference type="NCBI Taxonomy" id="259542"/>
    <lineage>
        <taxon>Eukaryota</taxon>
        <taxon>Metazoa</taxon>
        <taxon>Spiralia</taxon>
        <taxon>Lophotrochozoa</taxon>
        <taxon>Mollusca</taxon>
        <taxon>Gastropoda</taxon>
        <taxon>Heterobranchia</taxon>
        <taxon>Euthyneura</taxon>
        <taxon>Panpulmonata</taxon>
        <taxon>Sacoglossa</taxon>
        <taxon>Placobranchoidea</taxon>
        <taxon>Plakobranchidae</taxon>
        <taxon>Plakobranchus</taxon>
    </lineage>
</organism>
<dbReference type="SUPFAM" id="SSF48403">
    <property type="entry name" value="Ankyrin repeat"/>
    <property type="match status" value="1"/>
</dbReference>
<dbReference type="Gene3D" id="1.25.40.20">
    <property type="entry name" value="Ankyrin repeat-containing domain"/>
    <property type="match status" value="1"/>
</dbReference>
<dbReference type="SMART" id="SM00248">
    <property type="entry name" value="ANK"/>
    <property type="match status" value="5"/>
</dbReference>
<keyword evidence="4" id="KW-0675">Receptor</keyword>
<reference evidence="4 5" key="1">
    <citation type="journal article" date="2021" name="Elife">
        <title>Chloroplast acquisition without the gene transfer in kleptoplastic sea slugs, Plakobranchus ocellatus.</title>
        <authorList>
            <person name="Maeda T."/>
            <person name="Takahashi S."/>
            <person name="Yoshida T."/>
            <person name="Shimamura S."/>
            <person name="Takaki Y."/>
            <person name="Nagai Y."/>
            <person name="Toyoda A."/>
            <person name="Suzuki Y."/>
            <person name="Arimoto A."/>
            <person name="Ishii H."/>
            <person name="Satoh N."/>
            <person name="Nishiyama T."/>
            <person name="Hasebe M."/>
            <person name="Maruyama T."/>
            <person name="Minagawa J."/>
            <person name="Obokata J."/>
            <person name="Shigenobu S."/>
        </authorList>
    </citation>
    <scope>NUCLEOTIDE SEQUENCE [LARGE SCALE GENOMIC DNA]</scope>
</reference>
<dbReference type="EMBL" id="BLXT01005065">
    <property type="protein sequence ID" value="GFO19273.1"/>
    <property type="molecule type" value="Genomic_DNA"/>
</dbReference>
<keyword evidence="1" id="KW-0677">Repeat</keyword>
<dbReference type="PANTHER" id="PTHR24201">
    <property type="entry name" value="ANK_REP_REGION DOMAIN-CONTAINING PROTEIN"/>
    <property type="match status" value="1"/>
</dbReference>
<dbReference type="AlphaFoldDB" id="A0AAV4BKE0"/>
<evidence type="ECO:0000256" key="2">
    <source>
        <dbReference type="ARBA" id="ARBA00023043"/>
    </source>
</evidence>
<feature type="repeat" description="ANK" evidence="3">
    <location>
        <begin position="236"/>
        <end position="268"/>
    </location>
</feature>
<keyword evidence="2 3" id="KW-0040">ANK repeat</keyword>
<evidence type="ECO:0000256" key="3">
    <source>
        <dbReference type="PROSITE-ProRule" id="PRU00023"/>
    </source>
</evidence>
<dbReference type="InterPro" id="IPR050776">
    <property type="entry name" value="Ank_Repeat/CDKN_Inhibitor"/>
</dbReference>
<gene>
    <name evidence="4" type="ORF">PoB_004577800</name>
</gene>
<comment type="caution">
    <text evidence="4">The sequence shown here is derived from an EMBL/GenBank/DDBJ whole genome shotgun (WGS) entry which is preliminary data.</text>
</comment>
<evidence type="ECO:0000256" key="1">
    <source>
        <dbReference type="ARBA" id="ARBA00022737"/>
    </source>
</evidence>